<dbReference type="EMBL" id="LXFE01000188">
    <property type="protein sequence ID" value="OLL26401.1"/>
    <property type="molecule type" value="Genomic_DNA"/>
</dbReference>
<name>A0A1U7LV58_NEOID</name>
<keyword evidence="3" id="KW-1185">Reference proteome</keyword>
<feature type="compositionally biased region" description="Polar residues" evidence="1">
    <location>
        <begin position="171"/>
        <end position="190"/>
    </location>
</feature>
<protein>
    <submittedName>
        <fullName evidence="2">Uncharacterized protein</fullName>
    </submittedName>
</protein>
<feature type="region of interest" description="Disordered" evidence="1">
    <location>
        <begin position="164"/>
        <end position="190"/>
    </location>
</feature>
<comment type="caution">
    <text evidence="2">The sequence shown here is derived from an EMBL/GenBank/DDBJ whole genome shotgun (WGS) entry which is preliminary data.</text>
</comment>
<reference evidence="2 3" key="1">
    <citation type="submission" date="2016-04" db="EMBL/GenBank/DDBJ databases">
        <title>Evolutionary innovation and constraint leading to complex multicellularity in the Ascomycota.</title>
        <authorList>
            <person name="Cisse O."/>
            <person name="Nguyen A."/>
            <person name="Hewitt D.A."/>
            <person name="Jedd G."/>
            <person name="Stajich J.E."/>
        </authorList>
    </citation>
    <scope>NUCLEOTIDE SEQUENCE [LARGE SCALE GENOMIC DNA]</scope>
    <source>
        <strain evidence="2 3">DAH-3</strain>
    </source>
</reference>
<evidence type="ECO:0000313" key="2">
    <source>
        <dbReference type="EMBL" id="OLL26401.1"/>
    </source>
</evidence>
<dbReference type="Proteomes" id="UP000186594">
    <property type="component" value="Unassembled WGS sequence"/>
</dbReference>
<gene>
    <name evidence="2" type="ORF">NEOLI_001536</name>
</gene>
<organism evidence="2 3">
    <name type="scientific">Neolecta irregularis (strain DAH-3)</name>
    <dbReference type="NCBI Taxonomy" id="1198029"/>
    <lineage>
        <taxon>Eukaryota</taxon>
        <taxon>Fungi</taxon>
        <taxon>Dikarya</taxon>
        <taxon>Ascomycota</taxon>
        <taxon>Taphrinomycotina</taxon>
        <taxon>Neolectales</taxon>
        <taxon>Neolectaceae</taxon>
        <taxon>Neolecta</taxon>
    </lineage>
</organism>
<feature type="region of interest" description="Disordered" evidence="1">
    <location>
        <begin position="29"/>
        <end position="73"/>
    </location>
</feature>
<accession>A0A1U7LV58</accession>
<feature type="compositionally biased region" description="Low complexity" evidence="1">
    <location>
        <begin position="44"/>
        <end position="54"/>
    </location>
</feature>
<sequence length="190" mass="21573">MQQASPVPLSSLFHHRDSEHPVVDVAEEVSWFSDDSSDSDAESESTWSSDSDFSNPGPQTPYSISPRPSALHLPTDGLPTSLWKPVYRKHLPQLPYSQCLSHLSPPVSPRTVPANLFPLETMENRPSESESEIRDLKAENWIMVRRIEHLERENARLLKRTRLSPPVPDRFSTQQNHISRNGINRRTSSS</sequence>
<proteinExistence type="predicted"/>
<evidence type="ECO:0000313" key="3">
    <source>
        <dbReference type="Proteomes" id="UP000186594"/>
    </source>
</evidence>
<dbReference type="AlphaFoldDB" id="A0A1U7LV58"/>
<evidence type="ECO:0000256" key="1">
    <source>
        <dbReference type="SAM" id="MobiDB-lite"/>
    </source>
</evidence>